<comment type="caution">
    <text evidence="2">The sequence shown here is derived from an EMBL/GenBank/DDBJ whole genome shotgun (WGS) entry which is preliminary data.</text>
</comment>
<dbReference type="AlphaFoldDB" id="A0A9W9EQY5"/>
<dbReference type="EMBL" id="JAPMSZ010000010">
    <property type="protein sequence ID" value="KAJ5086388.1"/>
    <property type="molecule type" value="Genomic_DNA"/>
</dbReference>
<feature type="chain" id="PRO_5040888912" description="Hydrophobin" evidence="1">
    <location>
        <begin position="17"/>
        <end position="96"/>
    </location>
</feature>
<reference evidence="2" key="1">
    <citation type="submission" date="2022-11" db="EMBL/GenBank/DDBJ databases">
        <authorList>
            <person name="Petersen C."/>
        </authorList>
    </citation>
    <scope>NUCLEOTIDE SEQUENCE</scope>
    <source>
        <strain evidence="2">IBT 34128</strain>
    </source>
</reference>
<dbReference type="Proteomes" id="UP001141434">
    <property type="component" value="Unassembled WGS sequence"/>
</dbReference>
<keyword evidence="3" id="KW-1185">Reference proteome</keyword>
<name>A0A9W9EQY5_9EURO</name>
<dbReference type="OrthoDB" id="4356380at2759"/>
<sequence>MKYTLALSALFATALAMPTVQGGSKKKDGKTCDSHETVVCSGMGNGGLLSLGNILPGLAGENCSGGDVYCCSEEDVKQVGLINLDLNLQCSFNHFL</sequence>
<protein>
    <recommendedName>
        <fullName evidence="4">Hydrophobin</fullName>
    </recommendedName>
</protein>
<feature type="signal peptide" evidence="1">
    <location>
        <begin position="1"/>
        <end position="16"/>
    </location>
</feature>
<evidence type="ECO:0000256" key="1">
    <source>
        <dbReference type="SAM" id="SignalP"/>
    </source>
</evidence>
<keyword evidence="1" id="KW-0732">Signal</keyword>
<accession>A0A9W9EQY5</accession>
<gene>
    <name evidence="2" type="ORF">NUU61_007695</name>
</gene>
<evidence type="ECO:0000313" key="2">
    <source>
        <dbReference type="EMBL" id="KAJ5086388.1"/>
    </source>
</evidence>
<evidence type="ECO:0000313" key="3">
    <source>
        <dbReference type="Proteomes" id="UP001141434"/>
    </source>
</evidence>
<dbReference type="RefSeq" id="XP_056508513.1">
    <property type="nucleotide sequence ID" value="XM_056658220.1"/>
</dbReference>
<organism evidence="2 3">
    <name type="scientific">Penicillium alfredii</name>
    <dbReference type="NCBI Taxonomy" id="1506179"/>
    <lineage>
        <taxon>Eukaryota</taxon>
        <taxon>Fungi</taxon>
        <taxon>Dikarya</taxon>
        <taxon>Ascomycota</taxon>
        <taxon>Pezizomycotina</taxon>
        <taxon>Eurotiomycetes</taxon>
        <taxon>Eurotiomycetidae</taxon>
        <taxon>Eurotiales</taxon>
        <taxon>Aspergillaceae</taxon>
        <taxon>Penicillium</taxon>
    </lineage>
</organism>
<proteinExistence type="predicted"/>
<dbReference type="GeneID" id="81397389"/>
<reference evidence="2" key="2">
    <citation type="journal article" date="2023" name="IMA Fungus">
        <title>Comparative genomic study of the Penicillium genus elucidates a diverse pangenome and 15 lateral gene transfer events.</title>
        <authorList>
            <person name="Petersen C."/>
            <person name="Sorensen T."/>
            <person name="Nielsen M.R."/>
            <person name="Sondergaard T.E."/>
            <person name="Sorensen J.L."/>
            <person name="Fitzpatrick D.A."/>
            <person name="Frisvad J.C."/>
            <person name="Nielsen K.L."/>
        </authorList>
    </citation>
    <scope>NUCLEOTIDE SEQUENCE</scope>
    <source>
        <strain evidence="2">IBT 34128</strain>
    </source>
</reference>
<evidence type="ECO:0008006" key="4">
    <source>
        <dbReference type="Google" id="ProtNLM"/>
    </source>
</evidence>